<comment type="similarity">
    <text evidence="1">Belongs to the 'phage' integrase family.</text>
</comment>
<keyword evidence="2" id="KW-0229">DNA integration</keyword>
<evidence type="ECO:0000259" key="5">
    <source>
        <dbReference type="PROSITE" id="PS51898"/>
    </source>
</evidence>
<dbReference type="PROSITE" id="PS51898">
    <property type="entry name" value="TYR_RECOMBINASE"/>
    <property type="match status" value="1"/>
</dbReference>
<dbReference type="InterPro" id="IPR010998">
    <property type="entry name" value="Integrase_recombinase_N"/>
</dbReference>
<accession>A0ABM7WBV3</accession>
<dbReference type="EMBL" id="AP025516">
    <property type="protein sequence ID" value="BDD88446.1"/>
    <property type="molecule type" value="Genomic_DNA"/>
</dbReference>
<evidence type="ECO:0000256" key="1">
    <source>
        <dbReference type="ARBA" id="ARBA00008857"/>
    </source>
</evidence>
<dbReference type="PANTHER" id="PTHR30629">
    <property type="entry name" value="PROPHAGE INTEGRASE"/>
    <property type="match status" value="1"/>
</dbReference>
<organism evidence="6 7">
    <name type="scientific">Desulfofustis limnaeus</name>
    <dbReference type="NCBI Taxonomy" id="2740163"/>
    <lineage>
        <taxon>Bacteria</taxon>
        <taxon>Pseudomonadati</taxon>
        <taxon>Thermodesulfobacteriota</taxon>
        <taxon>Desulfobulbia</taxon>
        <taxon>Desulfobulbales</taxon>
        <taxon>Desulfocapsaceae</taxon>
        <taxon>Desulfofustis</taxon>
    </lineage>
</organism>
<evidence type="ECO:0000256" key="2">
    <source>
        <dbReference type="ARBA" id="ARBA00022908"/>
    </source>
</evidence>
<evidence type="ECO:0000313" key="6">
    <source>
        <dbReference type="EMBL" id="BDD88446.1"/>
    </source>
</evidence>
<dbReference type="Gene3D" id="1.10.443.10">
    <property type="entry name" value="Intergrase catalytic core"/>
    <property type="match status" value="1"/>
</dbReference>
<proteinExistence type="inferred from homology"/>
<evidence type="ECO:0000256" key="3">
    <source>
        <dbReference type="ARBA" id="ARBA00023125"/>
    </source>
</evidence>
<dbReference type="Proteomes" id="UP000830055">
    <property type="component" value="Chromosome"/>
</dbReference>
<dbReference type="Pfam" id="PF13356">
    <property type="entry name" value="Arm-DNA-bind_3"/>
    <property type="match status" value="1"/>
</dbReference>
<dbReference type="InterPro" id="IPR038488">
    <property type="entry name" value="Integrase_DNA-bd_sf"/>
</dbReference>
<evidence type="ECO:0000313" key="7">
    <source>
        <dbReference type="Proteomes" id="UP000830055"/>
    </source>
</evidence>
<dbReference type="PANTHER" id="PTHR30629:SF2">
    <property type="entry name" value="PROPHAGE INTEGRASE INTS-RELATED"/>
    <property type="match status" value="1"/>
</dbReference>
<dbReference type="InterPro" id="IPR002104">
    <property type="entry name" value="Integrase_catalytic"/>
</dbReference>
<dbReference type="Pfam" id="PF00589">
    <property type="entry name" value="Phage_integrase"/>
    <property type="match status" value="1"/>
</dbReference>
<dbReference type="SUPFAM" id="SSF56349">
    <property type="entry name" value="DNA breaking-rejoining enzymes"/>
    <property type="match status" value="1"/>
</dbReference>
<dbReference type="Gene3D" id="1.10.150.130">
    <property type="match status" value="1"/>
</dbReference>
<dbReference type="InterPro" id="IPR025166">
    <property type="entry name" value="Integrase_DNA_bind_dom"/>
</dbReference>
<keyword evidence="4" id="KW-0233">DNA recombination</keyword>
<reference evidence="6 7" key="1">
    <citation type="submission" date="2022-01" db="EMBL/GenBank/DDBJ databases">
        <title>Desulfofustis limnae sp. nov., a novel mesophilic sulfate-reducing bacterium isolated from marsh soil.</title>
        <authorList>
            <person name="Watanabe M."/>
            <person name="Takahashi A."/>
            <person name="Kojima H."/>
            <person name="Fukui M."/>
        </authorList>
    </citation>
    <scope>NUCLEOTIDE SEQUENCE [LARGE SCALE GENOMIC DNA]</scope>
    <source>
        <strain evidence="6 7">PPLL</strain>
    </source>
</reference>
<dbReference type="CDD" id="cd00796">
    <property type="entry name" value="INT_Rci_Hp1_C"/>
    <property type="match status" value="1"/>
</dbReference>
<dbReference type="Gene3D" id="3.30.160.390">
    <property type="entry name" value="Integrase, DNA-binding domain"/>
    <property type="match status" value="1"/>
</dbReference>
<keyword evidence="3" id="KW-0238">DNA-binding</keyword>
<dbReference type="InterPro" id="IPR011010">
    <property type="entry name" value="DNA_brk_join_enz"/>
</dbReference>
<feature type="domain" description="Tyr recombinase" evidence="5">
    <location>
        <begin position="207"/>
        <end position="382"/>
    </location>
</feature>
<evidence type="ECO:0000256" key="4">
    <source>
        <dbReference type="ARBA" id="ARBA00023172"/>
    </source>
</evidence>
<sequence>MSNKFNFTDNKIRTVQPIADQKRGYYYDTKTAGLRLQVTASGTKSFQFQAWDAKRGRPATRTLGKYPAISINKARELALRAMTALSDGVDIENEAQRLRDEDTLDTVFERWLDQFAIPHKKSWPEDVRRYDLYIKKPLGNKRVSWFSAAKIRAWHNKITTMPKQRGEGTLTQSTANRALALLSTVFNQSLPEIPNPCRSVKKFHEESRDRFLQPDELKRFFEALLHDDTPETLRDYVLISLFTGARRSNNLSMMWNEISFERGVWIIPAKKSKNGSTMVVPLVEEALEILQKRKQQTRSVFVFPGSGKTGHYLEPKRAWKSLITRANLQDIRLHDLRRTMGSWQTMTGASSTIVGKTLGHKSPEATAVYARLNLDPVRTSMAVAVKAMLANQLTSEKIKLIREVEKS</sequence>
<dbReference type="RefSeq" id="WP_284151809.1">
    <property type="nucleotide sequence ID" value="NZ_AP025516.1"/>
</dbReference>
<dbReference type="InterPro" id="IPR013762">
    <property type="entry name" value="Integrase-like_cat_sf"/>
</dbReference>
<protein>
    <submittedName>
        <fullName evidence="6">Integrase</fullName>
    </submittedName>
</protein>
<keyword evidence="7" id="KW-1185">Reference proteome</keyword>
<name>A0ABM7WBV3_9BACT</name>
<dbReference type="InterPro" id="IPR050808">
    <property type="entry name" value="Phage_Integrase"/>
</dbReference>
<gene>
    <name evidence="6" type="primary">int_2</name>
    <name evidence="6" type="ORF">DPPLL_28110</name>
</gene>